<sequence length="214" mass="24177">MFSGGRPSMEGARLKMKDLPKKVFQLCSGGVCGLTPKGGCVLGGAYMILMTVMYLIFEFGHLNRALYHLEASDTRHSVGIVRIIPYCYYVAIGLACVTFVVCIYFLYSVQKRDTVGLFIYLTWIIIYDITNFIIVTLTSRAAKRANFSISPLEWFGLITRILCDFIWLSFIVAFAMIIIEGRRAGRTSLRTRRVSRHVAEPPKFRLGVHSRGIV</sequence>
<feature type="transmembrane region" description="Helical" evidence="1">
    <location>
        <begin position="157"/>
        <end position="179"/>
    </location>
</feature>
<dbReference type="InterPro" id="IPR027862">
    <property type="entry name" value="DUF4534"/>
</dbReference>
<dbReference type="InParanoid" id="A0A803TWI1"/>
<reference evidence="2" key="2">
    <citation type="submission" date="2025-08" db="UniProtKB">
        <authorList>
            <consortium name="Ensembl"/>
        </authorList>
    </citation>
    <scope>IDENTIFICATION</scope>
</reference>
<evidence type="ECO:0000256" key="1">
    <source>
        <dbReference type="SAM" id="Phobius"/>
    </source>
</evidence>
<dbReference type="Proteomes" id="UP000001646">
    <property type="component" value="Unplaced"/>
</dbReference>
<feature type="transmembrane region" description="Helical" evidence="1">
    <location>
        <begin position="118"/>
        <end position="137"/>
    </location>
</feature>
<evidence type="ECO:0000313" key="2">
    <source>
        <dbReference type="Ensembl" id="ENSACAP00000039571.1"/>
    </source>
</evidence>
<name>A0A803TWI1_ANOCA</name>
<proteinExistence type="predicted"/>
<dbReference type="Ensembl" id="ENSACAT00000057888.1">
    <property type="protein sequence ID" value="ENSACAP00000039571.1"/>
    <property type="gene ID" value="ENSACAG00000040534.1"/>
</dbReference>
<keyword evidence="1" id="KW-0812">Transmembrane</keyword>
<organism evidence="2 3">
    <name type="scientific">Anolis carolinensis</name>
    <name type="common">Green anole</name>
    <name type="synonym">American chameleon</name>
    <dbReference type="NCBI Taxonomy" id="28377"/>
    <lineage>
        <taxon>Eukaryota</taxon>
        <taxon>Metazoa</taxon>
        <taxon>Chordata</taxon>
        <taxon>Craniata</taxon>
        <taxon>Vertebrata</taxon>
        <taxon>Euteleostomi</taxon>
        <taxon>Lepidosauria</taxon>
        <taxon>Squamata</taxon>
        <taxon>Bifurcata</taxon>
        <taxon>Unidentata</taxon>
        <taxon>Episquamata</taxon>
        <taxon>Toxicofera</taxon>
        <taxon>Iguania</taxon>
        <taxon>Dactyloidae</taxon>
        <taxon>Anolis</taxon>
    </lineage>
</organism>
<dbReference type="PANTHER" id="PTHR34928">
    <property type="entry name" value="TRANSMEMBRANE PROTEIN 217"/>
    <property type="match status" value="1"/>
</dbReference>
<accession>A0A803TWI1</accession>
<dbReference type="PANTHER" id="PTHR34928:SF3">
    <property type="entry name" value="TRANSMEMBRANE PROTEIN 217B-RELATED"/>
    <property type="match status" value="1"/>
</dbReference>
<dbReference type="AlphaFoldDB" id="A0A803TWI1"/>
<reference evidence="2" key="1">
    <citation type="submission" date="2009-12" db="EMBL/GenBank/DDBJ databases">
        <title>The Genome Sequence of Anolis carolinensis (Green Anole Lizard).</title>
        <authorList>
            <consortium name="The Genome Sequencing Platform"/>
            <person name="Di Palma F."/>
            <person name="Alfoldi J."/>
            <person name="Heiman D."/>
            <person name="Young S."/>
            <person name="Grabherr M."/>
            <person name="Johnson J."/>
            <person name="Lander E.S."/>
            <person name="Lindblad-Toh K."/>
        </authorList>
    </citation>
    <scope>NUCLEOTIDE SEQUENCE [LARGE SCALE GENOMIC DNA]</scope>
    <source>
        <strain evidence="2">JBL SC #1</strain>
    </source>
</reference>
<keyword evidence="3" id="KW-1185">Reference proteome</keyword>
<protein>
    <recommendedName>
        <fullName evidence="4">MARVEL domain-containing protein</fullName>
    </recommendedName>
</protein>
<dbReference type="Pfam" id="PF15049">
    <property type="entry name" value="DUF4534"/>
    <property type="match status" value="1"/>
</dbReference>
<keyword evidence="1" id="KW-1133">Transmembrane helix</keyword>
<keyword evidence="1" id="KW-0472">Membrane</keyword>
<evidence type="ECO:0000313" key="3">
    <source>
        <dbReference type="Proteomes" id="UP000001646"/>
    </source>
</evidence>
<feature type="transmembrane region" description="Helical" evidence="1">
    <location>
        <begin position="83"/>
        <end position="106"/>
    </location>
</feature>
<reference evidence="2" key="3">
    <citation type="submission" date="2025-09" db="UniProtKB">
        <authorList>
            <consortium name="Ensembl"/>
        </authorList>
    </citation>
    <scope>IDENTIFICATION</scope>
</reference>
<dbReference type="GeneTree" id="ENSGT00940000169704"/>
<evidence type="ECO:0008006" key="4">
    <source>
        <dbReference type="Google" id="ProtNLM"/>
    </source>
</evidence>
<feature type="transmembrane region" description="Helical" evidence="1">
    <location>
        <begin position="38"/>
        <end position="57"/>
    </location>
</feature>